<name>A0A0U4BT28_9BACT</name>
<keyword evidence="2" id="KW-1185">Reference proteome</keyword>
<dbReference type="AlphaFoldDB" id="A0A0U4BT28"/>
<dbReference type="EMBL" id="CP013909">
    <property type="protein sequence ID" value="ALW86567.1"/>
    <property type="molecule type" value="Genomic_DNA"/>
</dbReference>
<protein>
    <submittedName>
        <fullName evidence="1">Uncharacterized protein</fullName>
    </submittedName>
</protein>
<gene>
    <name evidence="1" type="ORF">AUC43_16650</name>
</gene>
<sequence length="168" mass="18319">MALLLSGCCANNVCNCQDEQADAIKLRFSPRFATADLDTIIIQRSPLPYSPTTKPETVTLVRTAARVRDSVVINNTTPFAQAGTAKLNKYRYVVQYLGQAPQSKPVPTTVLVIDSIRLAGSLDGNGCCTCYTNTQKTVYATRPKRNSAAADSAFVIDLKQKPYIELVK</sequence>
<reference evidence="1 2" key="1">
    <citation type="submission" date="2015-12" db="EMBL/GenBank/DDBJ databases">
        <authorList>
            <person name="Shamseldin A."/>
            <person name="Moawad H."/>
            <person name="Abd El-Rahim W.M."/>
            <person name="Sadowsky M.J."/>
        </authorList>
    </citation>
    <scope>NUCLEOTIDE SEQUENCE [LARGE SCALE GENOMIC DNA]</scope>
    <source>
        <strain evidence="1 2">DG5B</strain>
    </source>
</reference>
<evidence type="ECO:0000313" key="1">
    <source>
        <dbReference type="EMBL" id="ALW86567.1"/>
    </source>
</evidence>
<accession>A0A0U4BT28</accession>
<dbReference type="Proteomes" id="UP000059542">
    <property type="component" value="Chromosome"/>
</dbReference>
<dbReference type="STRING" id="1411621.AUC43_16650"/>
<organism evidence="1 2">
    <name type="scientific">Hymenobacter sedentarius</name>
    <dbReference type="NCBI Taxonomy" id="1411621"/>
    <lineage>
        <taxon>Bacteria</taxon>
        <taxon>Pseudomonadati</taxon>
        <taxon>Bacteroidota</taxon>
        <taxon>Cytophagia</taxon>
        <taxon>Cytophagales</taxon>
        <taxon>Hymenobacteraceae</taxon>
        <taxon>Hymenobacter</taxon>
    </lineage>
</organism>
<dbReference type="KEGG" id="hyg:AUC43_16650"/>
<proteinExistence type="predicted"/>
<evidence type="ECO:0000313" key="2">
    <source>
        <dbReference type="Proteomes" id="UP000059542"/>
    </source>
</evidence>